<feature type="transmembrane region" description="Helical" evidence="7">
    <location>
        <begin position="218"/>
        <end position="242"/>
    </location>
</feature>
<evidence type="ECO:0000256" key="2">
    <source>
        <dbReference type="ARBA" id="ARBA00022448"/>
    </source>
</evidence>
<dbReference type="InterPro" id="IPR000515">
    <property type="entry name" value="MetI-like"/>
</dbReference>
<evidence type="ECO:0000313" key="10">
    <source>
        <dbReference type="Proteomes" id="UP000597444"/>
    </source>
</evidence>
<dbReference type="Pfam" id="PF00528">
    <property type="entry name" value="BPD_transp_1"/>
    <property type="match status" value="1"/>
</dbReference>
<evidence type="ECO:0000256" key="7">
    <source>
        <dbReference type="RuleBase" id="RU363032"/>
    </source>
</evidence>
<feature type="transmembrane region" description="Helical" evidence="7">
    <location>
        <begin position="34"/>
        <end position="53"/>
    </location>
</feature>
<keyword evidence="6 7" id="KW-0472">Membrane</keyword>
<sequence>MHSLNTSDIPVRNNYMTPEKHAQMIMLRRIPGYMIWYAVVIIGALLSIFPYWLVLLTSFKPANQIFSGEPWSFPSIFTLDNYNIVLNQYAFPAYIGHTLIYAAFSTIGQLIFSTIAAYAFARMRFPGRDTLFWLYLATMMVPNIVTLIPMFILMKQFGWINTYYALIIPSVLGSPYGIFLMRQFFRTIPEDLENSARIEGANTLQILSQVILPLSRPILATLAIITFVQAWNDFLWPLIITYSDDLRVLSVGVTSFQSMHGAQWNLMMAATFIILGPLLVLFFVFQKQIVRSIHLSGFK</sequence>
<dbReference type="SUPFAM" id="SSF161098">
    <property type="entry name" value="MetI-like"/>
    <property type="match status" value="1"/>
</dbReference>
<dbReference type="PROSITE" id="PS50928">
    <property type="entry name" value="ABC_TM1"/>
    <property type="match status" value="1"/>
</dbReference>
<evidence type="ECO:0000256" key="6">
    <source>
        <dbReference type="ARBA" id="ARBA00023136"/>
    </source>
</evidence>
<evidence type="ECO:0000256" key="4">
    <source>
        <dbReference type="ARBA" id="ARBA00022692"/>
    </source>
</evidence>
<proteinExistence type="inferred from homology"/>
<dbReference type="Gene3D" id="1.10.3720.10">
    <property type="entry name" value="MetI-like"/>
    <property type="match status" value="1"/>
</dbReference>
<evidence type="ECO:0000256" key="5">
    <source>
        <dbReference type="ARBA" id="ARBA00022989"/>
    </source>
</evidence>
<evidence type="ECO:0000313" key="9">
    <source>
        <dbReference type="EMBL" id="GHO99778.1"/>
    </source>
</evidence>
<accession>A0A8J3IWG4</accession>
<name>A0A8J3IWG4_9CHLR</name>
<reference evidence="9" key="1">
    <citation type="submission" date="2020-10" db="EMBL/GenBank/DDBJ databases">
        <title>Taxonomic study of unclassified bacteria belonging to the class Ktedonobacteria.</title>
        <authorList>
            <person name="Yabe S."/>
            <person name="Wang C.M."/>
            <person name="Zheng Y."/>
            <person name="Sakai Y."/>
            <person name="Cavaletti L."/>
            <person name="Monciardini P."/>
            <person name="Donadio S."/>
        </authorList>
    </citation>
    <scope>NUCLEOTIDE SEQUENCE</scope>
    <source>
        <strain evidence="9">ID150040</strain>
    </source>
</reference>
<comment type="similarity">
    <text evidence="7">Belongs to the binding-protein-dependent transport system permease family.</text>
</comment>
<dbReference type="EMBL" id="BNJK01000002">
    <property type="protein sequence ID" value="GHO99778.1"/>
    <property type="molecule type" value="Genomic_DNA"/>
</dbReference>
<keyword evidence="2 7" id="KW-0813">Transport</keyword>
<keyword evidence="10" id="KW-1185">Reference proteome</keyword>
<dbReference type="Proteomes" id="UP000597444">
    <property type="component" value="Unassembled WGS sequence"/>
</dbReference>
<comment type="caution">
    <text evidence="9">The sequence shown here is derived from an EMBL/GenBank/DDBJ whole genome shotgun (WGS) entry which is preliminary data.</text>
</comment>
<dbReference type="PANTHER" id="PTHR43744">
    <property type="entry name" value="ABC TRANSPORTER PERMEASE PROTEIN MG189-RELATED-RELATED"/>
    <property type="match status" value="1"/>
</dbReference>
<dbReference type="InterPro" id="IPR035906">
    <property type="entry name" value="MetI-like_sf"/>
</dbReference>
<dbReference type="GO" id="GO:0055085">
    <property type="term" value="P:transmembrane transport"/>
    <property type="evidence" value="ECO:0007669"/>
    <property type="project" value="InterPro"/>
</dbReference>
<evidence type="ECO:0000259" key="8">
    <source>
        <dbReference type="PROSITE" id="PS50928"/>
    </source>
</evidence>
<dbReference type="GO" id="GO:0005886">
    <property type="term" value="C:plasma membrane"/>
    <property type="evidence" value="ECO:0007669"/>
    <property type="project" value="UniProtKB-SubCell"/>
</dbReference>
<comment type="subcellular location">
    <subcellularLocation>
        <location evidence="1 7">Cell membrane</location>
        <topology evidence="1 7">Multi-pass membrane protein</topology>
    </subcellularLocation>
</comment>
<feature type="transmembrane region" description="Helical" evidence="7">
    <location>
        <begin position="132"/>
        <end position="154"/>
    </location>
</feature>
<feature type="transmembrane region" description="Helical" evidence="7">
    <location>
        <begin position="160"/>
        <end position="179"/>
    </location>
</feature>
<feature type="transmembrane region" description="Helical" evidence="7">
    <location>
        <begin position="262"/>
        <end position="285"/>
    </location>
</feature>
<dbReference type="PANTHER" id="PTHR43744:SF12">
    <property type="entry name" value="ABC TRANSPORTER PERMEASE PROTEIN MG189-RELATED"/>
    <property type="match status" value="1"/>
</dbReference>
<protein>
    <submittedName>
        <fullName evidence="9">Putative sugar ABC transporter, permease protein</fullName>
    </submittedName>
</protein>
<gene>
    <name evidence="9" type="ORF">KSF_098260</name>
</gene>
<keyword evidence="3" id="KW-1003">Cell membrane</keyword>
<evidence type="ECO:0000256" key="3">
    <source>
        <dbReference type="ARBA" id="ARBA00022475"/>
    </source>
</evidence>
<organism evidence="9 10">
    <name type="scientific">Reticulibacter mediterranei</name>
    <dbReference type="NCBI Taxonomy" id="2778369"/>
    <lineage>
        <taxon>Bacteria</taxon>
        <taxon>Bacillati</taxon>
        <taxon>Chloroflexota</taxon>
        <taxon>Ktedonobacteria</taxon>
        <taxon>Ktedonobacterales</taxon>
        <taxon>Reticulibacteraceae</taxon>
        <taxon>Reticulibacter</taxon>
    </lineage>
</organism>
<dbReference type="AlphaFoldDB" id="A0A8J3IWG4"/>
<evidence type="ECO:0000256" key="1">
    <source>
        <dbReference type="ARBA" id="ARBA00004651"/>
    </source>
</evidence>
<keyword evidence="5 7" id="KW-1133">Transmembrane helix</keyword>
<dbReference type="CDD" id="cd06261">
    <property type="entry name" value="TM_PBP2"/>
    <property type="match status" value="1"/>
</dbReference>
<feature type="domain" description="ABC transmembrane type-1" evidence="8">
    <location>
        <begin position="95"/>
        <end position="285"/>
    </location>
</feature>
<keyword evidence="4 7" id="KW-0812">Transmembrane</keyword>
<feature type="transmembrane region" description="Helical" evidence="7">
    <location>
        <begin position="99"/>
        <end position="120"/>
    </location>
</feature>